<reference evidence="1 2" key="1">
    <citation type="submission" date="2024-11" db="EMBL/GenBank/DDBJ databases">
        <title>The Natural Products Discovery Center: Release of the First 8490 Sequenced Strains for Exploring Actinobacteria Biosynthetic Diversity.</title>
        <authorList>
            <person name="Kalkreuter E."/>
            <person name="Kautsar S.A."/>
            <person name="Yang D."/>
            <person name="Bader C.D."/>
            <person name="Teijaro C.N."/>
            <person name="Fluegel L."/>
            <person name="Davis C.M."/>
            <person name="Simpson J.R."/>
            <person name="Lauterbach L."/>
            <person name="Steele A.D."/>
            <person name="Gui C."/>
            <person name="Meng S."/>
            <person name="Li G."/>
            <person name="Viehrig K."/>
            <person name="Ye F."/>
            <person name="Su P."/>
            <person name="Kiefer A.F."/>
            <person name="Nichols A."/>
            <person name="Cepeda A.J."/>
            <person name="Yan W."/>
            <person name="Fan B."/>
            <person name="Jiang Y."/>
            <person name="Adhikari A."/>
            <person name="Zheng C.-J."/>
            <person name="Schuster L."/>
            <person name="Cowan T.M."/>
            <person name="Smanski M.J."/>
            <person name="Chevrette M.G."/>
            <person name="De Carvalho L.P.S."/>
            <person name="Shen B."/>
        </authorList>
    </citation>
    <scope>NUCLEOTIDE SEQUENCE [LARGE SCALE GENOMIC DNA]</scope>
    <source>
        <strain evidence="1 2">NPDC020863</strain>
    </source>
</reference>
<dbReference type="GeneID" id="89480486"/>
<evidence type="ECO:0000313" key="1">
    <source>
        <dbReference type="EMBL" id="MFK4274024.1"/>
    </source>
</evidence>
<keyword evidence="2" id="KW-1185">Reference proteome</keyword>
<name>A0ABW8M786_9ACTN</name>
<gene>
    <name evidence="1" type="ORF">ACI2L5_55755</name>
</gene>
<dbReference type="InterPro" id="IPR046724">
    <property type="entry name" value="DUF6616"/>
</dbReference>
<dbReference type="Proteomes" id="UP001620295">
    <property type="component" value="Unassembled WGS sequence"/>
</dbReference>
<dbReference type="RefSeq" id="WP_060944434.1">
    <property type="nucleotide sequence ID" value="NZ_JBJDQH010000469.1"/>
</dbReference>
<comment type="caution">
    <text evidence="1">The sequence shown here is derived from an EMBL/GenBank/DDBJ whole genome shotgun (WGS) entry which is preliminary data.</text>
</comment>
<dbReference type="EMBL" id="JBJDQH010000469">
    <property type="protein sequence ID" value="MFK4274024.1"/>
    <property type="molecule type" value="Genomic_DNA"/>
</dbReference>
<sequence>MYVVIETWTPRPAFLAADEETRNTLFAGVREAMRQLAETGVVTLGWGSVDRPAPHSTPHEWFAVWQAPSKELADGFLDGVERSGWYTYFEQSNVVGELRSFEAVEAEHRALGTVAR</sequence>
<accession>A0ABW8M786</accession>
<organism evidence="1 2">
    <name type="scientific">Streptomyces milbemycinicus</name>
    <dbReference type="NCBI Taxonomy" id="476552"/>
    <lineage>
        <taxon>Bacteria</taxon>
        <taxon>Bacillati</taxon>
        <taxon>Actinomycetota</taxon>
        <taxon>Actinomycetes</taxon>
        <taxon>Kitasatosporales</taxon>
        <taxon>Streptomycetaceae</taxon>
        <taxon>Streptomyces</taxon>
    </lineage>
</organism>
<dbReference type="Pfam" id="PF20321">
    <property type="entry name" value="DUF6616"/>
    <property type="match status" value="1"/>
</dbReference>
<protein>
    <submittedName>
        <fullName evidence="1">DUF6616 family protein</fullName>
    </submittedName>
</protein>
<proteinExistence type="predicted"/>
<evidence type="ECO:0000313" key="2">
    <source>
        <dbReference type="Proteomes" id="UP001620295"/>
    </source>
</evidence>